<dbReference type="EMBL" id="CAJJDN010000060">
    <property type="protein sequence ID" value="CAD8093448.1"/>
    <property type="molecule type" value="Genomic_DNA"/>
</dbReference>
<keyword evidence="2" id="KW-1185">Reference proteome</keyword>
<comment type="caution">
    <text evidence="1">The sequence shown here is derived from an EMBL/GenBank/DDBJ whole genome shotgun (WGS) entry which is preliminary data.</text>
</comment>
<dbReference type="AlphaFoldDB" id="A0A8S1NLH3"/>
<evidence type="ECO:0000313" key="2">
    <source>
        <dbReference type="Proteomes" id="UP000692954"/>
    </source>
</evidence>
<reference evidence="1" key="1">
    <citation type="submission" date="2021-01" db="EMBL/GenBank/DDBJ databases">
        <authorList>
            <consortium name="Genoscope - CEA"/>
            <person name="William W."/>
        </authorList>
    </citation>
    <scope>NUCLEOTIDE SEQUENCE</scope>
</reference>
<name>A0A8S1NLH3_9CILI</name>
<dbReference type="Proteomes" id="UP000692954">
    <property type="component" value="Unassembled WGS sequence"/>
</dbReference>
<proteinExistence type="predicted"/>
<gene>
    <name evidence="1" type="ORF">PSON_ATCC_30995.1.T0600287</name>
</gene>
<sequence>MLDIIMLNMIFDSLREKTSRKNQRLNYKMLYIGCHLKDIYLLNPKRIIQKKNKGGAWMGLQSTLHVKLHILLCQFETLS</sequence>
<evidence type="ECO:0000313" key="1">
    <source>
        <dbReference type="EMBL" id="CAD8093448.1"/>
    </source>
</evidence>
<accession>A0A8S1NLH3</accession>
<organism evidence="1 2">
    <name type="scientific">Paramecium sonneborni</name>
    <dbReference type="NCBI Taxonomy" id="65129"/>
    <lineage>
        <taxon>Eukaryota</taxon>
        <taxon>Sar</taxon>
        <taxon>Alveolata</taxon>
        <taxon>Ciliophora</taxon>
        <taxon>Intramacronucleata</taxon>
        <taxon>Oligohymenophorea</taxon>
        <taxon>Peniculida</taxon>
        <taxon>Parameciidae</taxon>
        <taxon>Paramecium</taxon>
    </lineage>
</organism>
<protein>
    <submittedName>
        <fullName evidence="1">Uncharacterized protein</fullName>
    </submittedName>
</protein>